<keyword evidence="2" id="KW-1185">Reference proteome</keyword>
<dbReference type="AlphaFoldDB" id="T1HPR6"/>
<dbReference type="HOGENOM" id="CLU_336881_0_0_1"/>
<sequence length="846" mass="97427">MQAAVEAIISDSERNQYEECDRVKREAEIFFYDDEVTQGALVAEFEDGTVRTITKAKEEYGQLTSSKERPPIVRGTKIFRIVSIKTSPHEFLVVIMRRLNDKDHLSLFKKNFQHWTKAAIEAIGLNVPRNGINLYFSTEIQVRFSLYLKPLDLVLDSGDRLQHWALVAEFEDGSVRILQALWINQQLMPTMSPKNSLTNSFRKHMYYLFAMKTSEQELRNIVGRISLNYTEYKRIENNCSHWVESAIKEIGLNLARVLPKEHDSSVREALFSLFSVPVHDVVLGKVPLKTQHLALVAVFEDGSVRTLEALKIDGKLTPTFSKEMPSKVWVTKIQRFGPMKTSPFKLREAAERNSLNDTDYHAVKNNCLHWVKAVIKDIGLELAKALPNEFDHSQRLAQFFLHSRPLDYVVSDNGYYLEMQHWALVAVFEDESIRTLEAFNSDRTLNPKYLKQRPSDVDVTKIRHIGSMEISPYTLRKVAERNSLNGTDYDAIKNNYQHWVESAIKDIGLNLARALLDDCDSTVREAQFFLYSREIRDDVLGHSYDKEMHHWALVAIFEDGSVRTMEAINSDRTLSPTFSKERPSEVLVTKIRRVGSMKTSPQKLREVARKNSLNGTDYDEIENNGEHWSKEAIKAIGLKLPRALPEEYDSAVREAEFFLYPKPLNNFVFKHSVELQLQHWSLVAIFEDGSVRTLEAINTDKKLIPSFSKERPSHVDDNSIRGLGSKRTSPLKLRQVAERNSLNYTRYGPINNNCQNWFKAAVTAISPDLAQVLDNYRTNGEINSLERAGKCLLTSSRSSKNTVASTKKFTRNDLKLSLFQHWKIIVFIFILFFILFFFYLIYVLNK</sequence>
<proteinExistence type="predicted"/>
<dbReference type="Proteomes" id="UP000015103">
    <property type="component" value="Unassembled WGS sequence"/>
</dbReference>
<reference evidence="1" key="1">
    <citation type="submission" date="2015-05" db="UniProtKB">
        <authorList>
            <consortium name="EnsemblMetazoa"/>
        </authorList>
    </citation>
    <scope>IDENTIFICATION</scope>
</reference>
<accession>T1HPR6</accession>
<evidence type="ECO:0000313" key="2">
    <source>
        <dbReference type="Proteomes" id="UP000015103"/>
    </source>
</evidence>
<dbReference type="VEuPathDB" id="VectorBase:RPRC006040"/>
<protein>
    <submittedName>
        <fullName evidence="1">Uncharacterized protein</fullName>
    </submittedName>
</protein>
<dbReference type="EnsemblMetazoa" id="RPRC006040-RA">
    <property type="protein sequence ID" value="RPRC006040-PA"/>
    <property type="gene ID" value="RPRC006040"/>
</dbReference>
<evidence type="ECO:0000313" key="1">
    <source>
        <dbReference type="EnsemblMetazoa" id="RPRC006040-PA"/>
    </source>
</evidence>
<dbReference type="InParanoid" id="T1HPR6"/>
<organism evidence="1 2">
    <name type="scientific">Rhodnius prolixus</name>
    <name type="common">Triatomid bug</name>
    <dbReference type="NCBI Taxonomy" id="13249"/>
    <lineage>
        <taxon>Eukaryota</taxon>
        <taxon>Metazoa</taxon>
        <taxon>Ecdysozoa</taxon>
        <taxon>Arthropoda</taxon>
        <taxon>Hexapoda</taxon>
        <taxon>Insecta</taxon>
        <taxon>Pterygota</taxon>
        <taxon>Neoptera</taxon>
        <taxon>Paraneoptera</taxon>
        <taxon>Hemiptera</taxon>
        <taxon>Heteroptera</taxon>
        <taxon>Panheteroptera</taxon>
        <taxon>Cimicomorpha</taxon>
        <taxon>Reduviidae</taxon>
        <taxon>Triatominae</taxon>
        <taxon>Rhodnius</taxon>
    </lineage>
</organism>
<name>T1HPR6_RHOPR</name>
<dbReference type="eggNOG" id="ENOG502T29M">
    <property type="taxonomic scope" value="Eukaryota"/>
</dbReference>
<dbReference type="EMBL" id="ACPB03008283">
    <property type="status" value="NOT_ANNOTATED_CDS"/>
    <property type="molecule type" value="Genomic_DNA"/>
</dbReference>